<dbReference type="EMBL" id="CP163432">
    <property type="protein sequence ID" value="XDQ16030.1"/>
    <property type="molecule type" value="Genomic_DNA"/>
</dbReference>
<feature type="region of interest" description="Disordered" evidence="1">
    <location>
        <begin position="80"/>
        <end position="122"/>
    </location>
</feature>
<gene>
    <name evidence="2" type="ORF">AB5J55_43910</name>
</gene>
<sequence>MWGTLQRAEYAAETFRRVVDYYEIPDDAEAATAKHRARLVVRMLADLLVEDGRSLMEIGTGAGYFTGLLCHWTGDGFVPSMEADPGSVQDPHQANHPRLRGDEPRDPGDPGDAGPCSPPMLG</sequence>
<dbReference type="Gene3D" id="3.40.50.150">
    <property type="entry name" value="Vaccinia Virus protein VP39"/>
    <property type="match status" value="1"/>
</dbReference>
<protein>
    <submittedName>
        <fullName evidence="2">Uncharacterized protein</fullName>
    </submittedName>
</protein>
<organism evidence="2">
    <name type="scientific">Streptomyces sp. R11</name>
    <dbReference type="NCBI Taxonomy" id="3238625"/>
    <lineage>
        <taxon>Bacteria</taxon>
        <taxon>Bacillati</taxon>
        <taxon>Actinomycetota</taxon>
        <taxon>Actinomycetes</taxon>
        <taxon>Kitasatosporales</taxon>
        <taxon>Streptomycetaceae</taxon>
        <taxon>Streptomyces</taxon>
    </lineage>
</organism>
<feature type="compositionally biased region" description="Basic and acidic residues" evidence="1">
    <location>
        <begin position="99"/>
        <end position="108"/>
    </location>
</feature>
<reference evidence="2" key="1">
    <citation type="submission" date="2024-07" db="EMBL/GenBank/DDBJ databases">
        <authorList>
            <person name="Yu S.T."/>
        </authorList>
    </citation>
    <scope>NUCLEOTIDE SEQUENCE</scope>
    <source>
        <strain evidence="2">R11</strain>
    </source>
</reference>
<dbReference type="SUPFAM" id="SSF53335">
    <property type="entry name" value="S-adenosyl-L-methionine-dependent methyltransferases"/>
    <property type="match status" value="1"/>
</dbReference>
<name>A0AB39NC77_9ACTN</name>
<dbReference type="PROSITE" id="PS01131">
    <property type="entry name" value="RRNA_A_DIMETH"/>
    <property type="match status" value="1"/>
</dbReference>
<evidence type="ECO:0000313" key="2">
    <source>
        <dbReference type="EMBL" id="XDQ16030.1"/>
    </source>
</evidence>
<accession>A0AB39NC77</accession>
<dbReference type="GO" id="GO:0000179">
    <property type="term" value="F:rRNA (adenine-N6,N6-)-dimethyltransferase activity"/>
    <property type="evidence" value="ECO:0007669"/>
    <property type="project" value="InterPro"/>
</dbReference>
<proteinExistence type="predicted"/>
<dbReference type="AlphaFoldDB" id="A0AB39NC77"/>
<dbReference type="InterPro" id="IPR020596">
    <property type="entry name" value="rRNA_Ade_Mease_Trfase_CS"/>
</dbReference>
<dbReference type="InterPro" id="IPR029063">
    <property type="entry name" value="SAM-dependent_MTases_sf"/>
</dbReference>
<dbReference type="Pfam" id="PF01135">
    <property type="entry name" value="PCMT"/>
    <property type="match status" value="1"/>
</dbReference>
<dbReference type="RefSeq" id="WP_369275954.1">
    <property type="nucleotide sequence ID" value="NZ_CP163432.1"/>
</dbReference>
<evidence type="ECO:0000256" key="1">
    <source>
        <dbReference type="SAM" id="MobiDB-lite"/>
    </source>
</evidence>